<evidence type="ECO:0000313" key="2">
    <source>
        <dbReference type="Proteomes" id="UP000319894"/>
    </source>
</evidence>
<evidence type="ECO:0000313" key="1">
    <source>
        <dbReference type="EMBL" id="TSD08946.1"/>
    </source>
</evidence>
<dbReference type="InterPro" id="IPR042099">
    <property type="entry name" value="ANL_N_sf"/>
</dbReference>
<dbReference type="InParanoid" id="A0A554MUZ8"/>
<name>A0A554MUZ8_9EURY</name>
<dbReference type="Proteomes" id="UP000319894">
    <property type="component" value="Unassembled WGS sequence"/>
</dbReference>
<accession>A0A554MUZ8</accession>
<gene>
    <name evidence="1" type="ORF">DP107_17585</name>
</gene>
<keyword evidence="2" id="KW-1185">Reference proteome</keyword>
<dbReference type="SUPFAM" id="SSF56801">
    <property type="entry name" value="Acetyl-CoA synthetase-like"/>
    <property type="match status" value="1"/>
</dbReference>
<dbReference type="RefSeq" id="WP_144263428.1">
    <property type="nucleotide sequence ID" value="NZ_QMDX01000020.1"/>
</dbReference>
<dbReference type="EMBL" id="QMDX01000020">
    <property type="protein sequence ID" value="TSD08946.1"/>
    <property type="molecule type" value="Genomic_DNA"/>
</dbReference>
<organism evidence="1 2">
    <name type="scientific">Haloglomus irregulare</name>
    <dbReference type="NCBI Taxonomy" id="2234134"/>
    <lineage>
        <taxon>Archaea</taxon>
        <taxon>Methanobacteriati</taxon>
        <taxon>Methanobacteriota</taxon>
        <taxon>Stenosarchaea group</taxon>
        <taxon>Halobacteria</taxon>
        <taxon>Halobacteriales</taxon>
        <taxon>Natronomonadaceae</taxon>
        <taxon>Haloglomus</taxon>
    </lineage>
</organism>
<evidence type="ECO:0008006" key="3">
    <source>
        <dbReference type="Google" id="ProtNLM"/>
    </source>
</evidence>
<sequence length="245" mass="25813">MTDEFAVLGDCVTRERRSNRTALRHPASGRAYDWRRFCTTAWKVGNYLRNEGVREGATVGLAADRVPEPVLTLAGVSMLGATVRFDPPAAGGPDDLKALVVPTTSVTDYDYPPGTRYVAYGEEPADPSYAYFEREVWSENPTAPPDVIRPGTALLSVEGESVTHGAVMEAAMAAVERWGLDDRTTVAVRGPLAHPGVVAAGIAAPLAAGGTILLPDEGSTGDRAVLGPGVDRAPEDRTVAAADVL</sequence>
<dbReference type="OrthoDB" id="205088at2157"/>
<reference evidence="1 2" key="1">
    <citation type="submission" date="2018-06" db="EMBL/GenBank/DDBJ databases">
        <title>Natronomonas sp. F16-60 a new haloarchaeon isolated from a solar saltern of Isla Cristina, Huelva, Spain.</title>
        <authorList>
            <person name="Duran-Viseras A."/>
            <person name="Sanchez-Porro C."/>
            <person name="Ventosa A."/>
        </authorList>
    </citation>
    <scope>NUCLEOTIDE SEQUENCE [LARGE SCALE GENOMIC DNA]</scope>
    <source>
        <strain evidence="1 2">F16-60</strain>
    </source>
</reference>
<protein>
    <recommendedName>
        <fullName evidence="3">AMP-binding enzyme</fullName>
    </recommendedName>
</protein>
<dbReference type="Gene3D" id="3.40.50.12780">
    <property type="entry name" value="N-terminal domain of ligase-like"/>
    <property type="match status" value="1"/>
</dbReference>
<proteinExistence type="predicted"/>
<dbReference type="AlphaFoldDB" id="A0A554MUZ8"/>
<comment type="caution">
    <text evidence="1">The sequence shown here is derived from an EMBL/GenBank/DDBJ whole genome shotgun (WGS) entry which is preliminary data.</text>
</comment>